<dbReference type="VEuPathDB" id="AmoebaDB:NAEGRDRAFT_78464"/>
<keyword evidence="2" id="KW-1133">Transmembrane helix</keyword>
<feature type="region of interest" description="Disordered" evidence="1">
    <location>
        <begin position="1"/>
        <end position="32"/>
    </location>
</feature>
<feature type="transmembrane region" description="Helical" evidence="2">
    <location>
        <begin position="94"/>
        <end position="112"/>
    </location>
</feature>
<dbReference type="GeneID" id="8849742"/>
<dbReference type="Proteomes" id="UP000006671">
    <property type="component" value="Unassembled WGS sequence"/>
</dbReference>
<evidence type="ECO:0000256" key="2">
    <source>
        <dbReference type="SAM" id="Phobius"/>
    </source>
</evidence>
<accession>D2V3Y9</accession>
<dbReference type="EMBL" id="GG738851">
    <property type="protein sequence ID" value="EFC48432.1"/>
    <property type="molecule type" value="Genomic_DNA"/>
</dbReference>
<reference evidence="3 4" key="1">
    <citation type="journal article" date="2010" name="Cell">
        <title>The genome of Naegleria gruberi illuminates early eukaryotic versatility.</title>
        <authorList>
            <person name="Fritz-Laylin L.K."/>
            <person name="Prochnik S.E."/>
            <person name="Ginger M.L."/>
            <person name="Dacks J.B."/>
            <person name="Carpenter M.L."/>
            <person name="Field M.C."/>
            <person name="Kuo A."/>
            <person name="Paredez A."/>
            <person name="Chapman J."/>
            <person name="Pham J."/>
            <person name="Shu S."/>
            <person name="Neupane R."/>
            <person name="Cipriano M."/>
            <person name="Mancuso J."/>
            <person name="Tu H."/>
            <person name="Salamov A."/>
            <person name="Lindquist E."/>
            <person name="Shapiro H."/>
            <person name="Lucas S."/>
            <person name="Grigoriev I.V."/>
            <person name="Cande W.Z."/>
            <person name="Fulton C."/>
            <person name="Rokhsar D.S."/>
            <person name="Dawson S.C."/>
        </authorList>
    </citation>
    <scope>NUCLEOTIDE SEQUENCE [LARGE SCALE GENOMIC DNA]</scope>
    <source>
        <strain evidence="3 4">NEG-M</strain>
    </source>
</reference>
<dbReference type="OrthoDB" id="10465986at2759"/>
<feature type="transmembrane region" description="Helical" evidence="2">
    <location>
        <begin position="143"/>
        <end position="163"/>
    </location>
</feature>
<dbReference type="KEGG" id="ngr:NAEGRDRAFT_78464"/>
<evidence type="ECO:0000256" key="1">
    <source>
        <dbReference type="SAM" id="MobiDB-lite"/>
    </source>
</evidence>
<organism evidence="4">
    <name type="scientific">Naegleria gruberi</name>
    <name type="common">Amoeba</name>
    <dbReference type="NCBI Taxonomy" id="5762"/>
    <lineage>
        <taxon>Eukaryota</taxon>
        <taxon>Discoba</taxon>
        <taxon>Heterolobosea</taxon>
        <taxon>Tetramitia</taxon>
        <taxon>Eutetramitia</taxon>
        <taxon>Vahlkampfiidae</taxon>
        <taxon>Naegleria</taxon>
    </lineage>
</organism>
<sequence>MNNSEAHQPLNSEQLDETTTRTTTAPQEQETTRTPLYDMFSKNIEHFIDSIQKKQYTNQASAVQWQNLANMFSFQLLLIGLVLIFSVFWIGTPLWIAMLVIIGIGCGFYSMATKDPLGMFIYSLLNFIGLVICTRYLDFGYAAIGMFFILLLLNQIKSIRYVIEFGRAKLGKRQVFENDSNV</sequence>
<dbReference type="InParanoid" id="D2V3Y9"/>
<keyword evidence="2" id="KW-0472">Membrane</keyword>
<dbReference type="RefSeq" id="XP_002681176.1">
    <property type="nucleotide sequence ID" value="XM_002681130.1"/>
</dbReference>
<evidence type="ECO:0000313" key="3">
    <source>
        <dbReference type="EMBL" id="EFC48432.1"/>
    </source>
</evidence>
<dbReference type="AlphaFoldDB" id="D2V3Y9"/>
<feature type="transmembrane region" description="Helical" evidence="2">
    <location>
        <begin position="68"/>
        <end position="88"/>
    </location>
</feature>
<proteinExistence type="predicted"/>
<name>D2V3Y9_NAEGR</name>
<dbReference type="OMA" id="LVICTRY"/>
<keyword evidence="4" id="KW-1185">Reference proteome</keyword>
<feature type="transmembrane region" description="Helical" evidence="2">
    <location>
        <begin position="119"/>
        <end position="137"/>
    </location>
</feature>
<feature type="compositionally biased region" description="Low complexity" evidence="1">
    <location>
        <begin position="20"/>
        <end position="32"/>
    </location>
</feature>
<keyword evidence="2" id="KW-0812">Transmembrane</keyword>
<feature type="compositionally biased region" description="Polar residues" evidence="1">
    <location>
        <begin position="1"/>
        <end position="13"/>
    </location>
</feature>
<protein>
    <submittedName>
        <fullName evidence="3">Uncharacterized protein</fullName>
    </submittedName>
</protein>
<evidence type="ECO:0000313" key="4">
    <source>
        <dbReference type="Proteomes" id="UP000006671"/>
    </source>
</evidence>
<gene>
    <name evidence="3" type="ORF">NAEGRDRAFT_78464</name>
</gene>